<dbReference type="AlphaFoldDB" id="A0A840AFG2"/>
<dbReference type="SUPFAM" id="SSF46785">
    <property type="entry name" value="Winged helix' DNA-binding domain"/>
    <property type="match status" value="1"/>
</dbReference>
<comment type="caution">
    <text evidence="1">The sequence shown here is derived from an EMBL/GenBank/DDBJ whole genome shotgun (WGS) entry which is preliminary data.</text>
</comment>
<evidence type="ECO:0000313" key="2">
    <source>
        <dbReference type="Proteomes" id="UP000553963"/>
    </source>
</evidence>
<dbReference type="Proteomes" id="UP000553963">
    <property type="component" value="Unassembled WGS sequence"/>
</dbReference>
<proteinExistence type="predicted"/>
<dbReference type="EMBL" id="JACIDS010000001">
    <property type="protein sequence ID" value="MBB3929099.1"/>
    <property type="molecule type" value="Genomic_DNA"/>
</dbReference>
<protein>
    <submittedName>
        <fullName evidence="1">Putative transcriptional regulator</fullName>
    </submittedName>
</protein>
<gene>
    <name evidence="1" type="ORF">GGR25_000118</name>
</gene>
<dbReference type="RefSeq" id="WP_183396796.1">
    <property type="nucleotide sequence ID" value="NZ_JACIDS010000001.1"/>
</dbReference>
<keyword evidence="2" id="KW-1185">Reference proteome</keyword>
<name>A0A840AFG2_9HYPH</name>
<dbReference type="InterPro" id="IPR036388">
    <property type="entry name" value="WH-like_DNA-bd_sf"/>
</dbReference>
<sequence>MSEMKLTIESLDRFAADTLDMARALDRGERSEHGPVFAFESVEGLLSTLTSNRWAVLRTLRQRGPSSIRALSQALGRDYRAVHADVTALLGAALIERDADGRIFVPWTRISAEFDLESAA</sequence>
<dbReference type="Gene3D" id="1.10.10.10">
    <property type="entry name" value="Winged helix-like DNA-binding domain superfamily/Winged helix DNA-binding domain"/>
    <property type="match status" value="1"/>
</dbReference>
<reference evidence="1 2" key="1">
    <citation type="submission" date="2020-08" db="EMBL/GenBank/DDBJ databases">
        <title>Genomic Encyclopedia of Type Strains, Phase IV (KMG-IV): sequencing the most valuable type-strain genomes for metagenomic binning, comparative biology and taxonomic classification.</title>
        <authorList>
            <person name="Goeker M."/>
        </authorList>
    </citation>
    <scope>NUCLEOTIDE SEQUENCE [LARGE SCALE GENOMIC DNA]</scope>
    <source>
        <strain evidence="1 2">DSM 25966</strain>
    </source>
</reference>
<dbReference type="InterPro" id="IPR036390">
    <property type="entry name" value="WH_DNA-bd_sf"/>
</dbReference>
<dbReference type="Pfam" id="PF25212">
    <property type="entry name" value="HVO_A0114"/>
    <property type="match status" value="1"/>
</dbReference>
<accession>A0A840AFG2</accession>
<evidence type="ECO:0000313" key="1">
    <source>
        <dbReference type="EMBL" id="MBB3929099.1"/>
    </source>
</evidence>
<organism evidence="1 2">
    <name type="scientific">Kaistia hirudinis</name>
    <dbReference type="NCBI Taxonomy" id="1293440"/>
    <lineage>
        <taxon>Bacteria</taxon>
        <taxon>Pseudomonadati</taxon>
        <taxon>Pseudomonadota</taxon>
        <taxon>Alphaproteobacteria</taxon>
        <taxon>Hyphomicrobiales</taxon>
        <taxon>Kaistiaceae</taxon>
        <taxon>Kaistia</taxon>
    </lineage>
</organism>